<name>A0A3M6UV36_POCDA</name>
<sequence length="161" mass="17762">MIMSKQKFEMAVGKAVFVIILYVSFLHCSAKKSPITGGISRIDPEDLRQYPDLIKGVKSFLDKLNSKSTAGTVHKLVCASVQASSQVVQGVLYRVAFNTEQVDKGVAQGESCINRGDFVEKGEGKFICISIWERPWLNDMSPEIKENKEGKDIESCLGVSN</sequence>
<dbReference type="Proteomes" id="UP000275408">
    <property type="component" value="Unassembled WGS sequence"/>
</dbReference>
<dbReference type="InterPro" id="IPR000010">
    <property type="entry name" value="Cystatin_dom"/>
</dbReference>
<dbReference type="InterPro" id="IPR046350">
    <property type="entry name" value="Cystatin_sf"/>
</dbReference>
<evidence type="ECO:0000313" key="2">
    <source>
        <dbReference type="Proteomes" id="UP000275408"/>
    </source>
</evidence>
<gene>
    <name evidence="1" type="ORF">pdam_00005814</name>
</gene>
<comment type="caution">
    <text evidence="1">The sequence shown here is derived from an EMBL/GenBank/DDBJ whole genome shotgun (WGS) entry which is preliminary data.</text>
</comment>
<dbReference type="CDD" id="cd00042">
    <property type="entry name" value="CY"/>
    <property type="match status" value="1"/>
</dbReference>
<evidence type="ECO:0000313" key="1">
    <source>
        <dbReference type="EMBL" id="RMX57532.1"/>
    </source>
</evidence>
<dbReference type="AlphaFoldDB" id="A0A3M6UV36"/>
<dbReference type="SUPFAM" id="SSF54403">
    <property type="entry name" value="Cystatin/monellin"/>
    <property type="match status" value="1"/>
</dbReference>
<dbReference type="GO" id="GO:0004869">
    <property type="term" value="F:cysteine-type endopeptidase inhibitor activity"/>
    <property type="evidence" value="ECO:0007669"/>
    <property type="project" value="InterPro"/>
</dbReference>
<reference evidence="1 2" key="1">
    <citation type="journal article" date="2018" name="Sci. Rep.">
        <title>Comparative analysis of the Pocillopora damicornis genome highlights role of immune system in coral evolution.</title>
        <authorList>
            <person name="Cunning R."/>
            <person name="Bay R.A."/>
            <person name="Gillette P."/>
            <person name="Baker A.C."/>
            <person name="Traylor-Knowles N."/>
        </authorList>
    </citation>
    <scope>NUCLEOTIDE SEQUENCE [LARGE SCALE GENOMIC DNA]</scope>
    <source>
        <strain evidence="1">RSMAS</strain>
        <tissue evidence="1">Whole animal</tissue>
    </source>
</reference>
<evidence type="ECO:0008006" key="3">
    <source>
        <dbReference type="Google" id="ProtNLM"/>
    </source>
</evidence>
<proteinExistence type="predicted"/>
<accession>A0A3M6UV36</accession>
<dbReference type="Gene3D" id="3.10.450.10">
    <property type="match status" value="1"/>
</dbReference>
<organism evidence="1 2">
    <name type="scientific">Pocillopora damicornis</name>
    <name type="common">Cauliflower coral</name>
    <name type="synonym">Millepora damicornis</name>
    <dbReference type="NCBI Taxonomy" id="46731"/>
    <lineage>
        <taxon>Eukaryota</taxon>
        <taxon>Metazoa</taxon>
        <taxon>Cnidaria</taxon>
        <taxon>Anthozoa</taxon>
        <taxon>Hexacorallia</taxon>
        <taxon>Scleractinia</taxon>
        <taxon>Astrocoeniina</taxon>
        <taxon>Pocilloporidae</taxon>
        <taxon>Pocillopora</taxon>
    </lineage>
</organism>
<protein>
    <recommendedName>
        <fullName evidence="3">Cystatin domain-containing protein</fullName>
    </recommendedName>
</protein>
<keyword evidence="2" id="KW-1185">Reference proteome</keyword>
<dbReference type="EMBL" id="RCHS01000646">
    <property type="protein sequence ID" value="RMX57532.1"/>
    <property type="molecule type" value="Genomic_DNA"/>
</dbReference>